<sequence length="529" mass="59965">MTVYIVDTIPEMSSYILQSSGCVGLILQSSETMDITNYNLTYSLDERYVAYSPYLTGLQGYSEHSDVPMIDGSYLIEYPEGTPCTNDQLEMIVSYLRYGYIEMSTLSKDNVGILELIGFPNEHDYPLEYYAIVLKERWHQHHNVEMSLIEKKIVNATLASQLDNIMSSWCSRFLYGYQLISLIDSSIPLTEVCSSKLGVSREGNPPGVKLLRSDVYQSYKQAAYSNKIDCSGMVFDGERLYVTERADYALRTRSNHISGDTLIEDLIYAIRCAHIFKIVCPELQDIRSLDIDVRSSVFTPMLIGFMTSNVEVPTSSPQVTELPKIIEVDHSNGLMGSSLKGLTRPVSCNVRTNEIRRDQAMLLFIDRVCNLLTIPFLDSKRLTFYQRSKLELIMDSVYECDPLKIITVSDDEFMGSICQYINRICKDTTIHLSTEELIATSLKLGVNLLPGSGTFREDRVLTDILNGYNLKETYSIITHPRYHIFNVSGLKKIRVSDTVPSVRALIKNVIIPESLINSIPNITLDEDIW</sequence>
<name>A0A6C0BL03_9ZZZZ</name>
<proteinExistence type="predicted"/>
<evidence type="ECO:0000313" key="1">
    <source>
        <dbReference type="EMBL" id="QHS93057.1"/>
    </source>
</evidence>
<protein>
    <submittedName>
        <fullName evidence="1">Uncharacterized protein</fullName>
    </submittedName>
</protein>
<dbReference type="AlphaFoldDB" id="A0A6C0BL03"/>
<organism evidence="1">
    <name type="scientific">viral metagenome</name>
    <dbReference type="NCBI Taxonomy" id="1070528"/>
    <lineage>
        <taxon>unclassified sequences</taxon>
        <taxon>metagenomes</taxon>
        <taxon>organismal metagenomes</taxon>
    </lineage>
</organism>
<accession>A0A6C0BL03</accession>
<dbReference type="EMBL" id="MN739195">
    <property type="protein sequence ID" value="QHS93057.1"/>
    <property type="molecule type" value="Genomic_DNA"/>
</dbReference>
<reference evidence="1" key="1">
    <citation type="journal article" date="2020" name="Nature">
        <title>Giant virus diversity and host interactions through global metagenomics.</title>
        <authorList>
            <person name="Schulz F."/>
            <person name="Roux S."/>
            <person name="Paez-Espino D."/>
            <person name="Jungbluth S."/>
            <person name="Walsh D.A."/>
            <person name="Denef V.J."/>
            <person name="McMahon K.D."/>
            <person name="Konstantinidis K.T."/>
            <person name="Eloe-Fadrosh E.A."/>
            <person name="Kyrpides N.C."/>
            <person name="Woyke T."/>
        </authorList>
    </citation>
    <scope>NUCLEOTIDE SEQUENCE</scope>
    <source>
        <strain evidence="1">GVMAG-M-3300017651-5</strain>
    </source>
</reference>